<dbReference type="InterPro" id="IPR010069">
    <property type="entry name" value="CdiA_FHA1_rpt"/>
</dbReference>
<dbReference type="NCBIfam" id="TIGR01901">
    <property type="entry name" value="adhes_NPXG"/>
    <property type="match status" value="1"/>
</dbReference>
<accession>A0A6J5CRX4</accession>
<sequence length="2893" mass="281760">MLRGARESRQRLAQREAARQAKIFGVTSIGVAAQSRPLWMKATACVMAVVTYLLPGVLSLDEVAHAAPIVDPRAPIPFQPTITQTSTGVPAVNIAAPNANGISVNSYQSFNIDSNGLVLNNSLTSGTPLLGGTLGANPNLAGRAASVIVNQVTTTGPASTLVGPLEVFGSPASIIISNPNGVSVNGLSLTNATGLVLTTGTPQFLTGVGGTSTDFAHAGSLAYNVTSGNVSISGPAGVNGPGAGIEGTVGNIDVIAQTISLNAPLRADQRINLVTGNQLVSPTTSDASGTNYGTASNGTANTAAAIGNNAVAIDANQYGSVTSGQIYIVSTAAGMGVNTQGALTATAGNLTVTSNGDIAVNSTYAQQAASLNGAGKVSMSGSNLANQYTVSATGDIAAATASVQSVQDLNMTAGGSLNVGTAQSNGSVNLRAGADMSVGSVQTGNNLSMTTTGSTGNGDITIGGAVSAPGVIALNAARDATVNGAVTGGSTVQVLAQRSATVNGRVASSGDLTLVGQTGNVTTAGDVQTTGNLTAAAGQTMALGGNVAANGNTTLHAGADLGVSGTLAGNGTGVLGAGGNLTANGAVTFGQNATLTAGQNVNLPGAVTAGGNLNVTAGNNLTVGSATAAGDTTLAASGGAATINGAILSGGNTAVSAATDVAVAGSISGNKTGTLSGGRDVSSSGTVTFGQDAIITAGRNADLAAAVKAGGNFSVTAGNNATVGGAGVVGNTTLIATSGGVTVDGALATGGNTIVSAATDAIVSGAITGNGTGNLSAGRNLSGGGTAGFGLDATLSAGQAISLSGSLQTGGNLSATAGTSLTVGAATAVGNATLKANGGDAAINGAVLSGGDLNAQATGNLTVTGSVTSLGKTALTAQGGNLAAQGGLNAAGDATLAAAHNLAVTGTTQVGGDATLTGANISTGGTTTVSGNLVATAQNGLDLSAGQLNVVKNATLSGVNVTTGNALIGGNLSANASNQLTTAGAQTLVQGSATLSGMNAVVNTGSVLAGGALTVAGANVTNTANASLISTAATTVNSTNLNNQGSIAGLTTAVTANGSLTNNGGAIIGTNSLNVTTGNLAGNNNGVIFAGSTSAASPGTPGDATVTVTGGNGTFNNAGGQILAQHNLTLNLLNQAFDPSAASSGTFNLGNVLTINTLQLNNSGTWAMPGNSVSISATQGFNNSGTISKSGDITLSTNGTLINSGTISAGNDVNLSGTIVNQAGATIHANEDVNLNGATTNQGTVSAVRDVNLNGSSYDNSGATTAAGRNLNANLAGDLTNVGGKITAQNDITITAADVNNSRAGANTTTTTTSSTTIAAAGMGAAFLSTPVGSLTFDLSVTNPNDGSTNNYSGSLTGRVGDFQLASATDVAAADLSGGTFNGIALPAVTRTTTTTQPTGQASVIAAGHDLSITTGALNNHGSTISAGNNVTLHVASLDNGGDAATTVITDSIDSAAYASFLTQLKAAYTAGTLAPMLQPIDDQGNPAAGAYIPTSANIVTTSGPPAAQTSTITVYTNQNAGQIVAGNDLSLTGTAGGLTNAGSLYAAEDMRVTANSFTNQGYHTDSVTSKTGCAGGVSVAQCGYLGTVISNPGNIISYQRPGQDFTDAMTNAEFFVALLNFSTTYGPGNDAANIYGDQTVTQSYSYTQTNNTVFAGRDLIIAAPTVNNTYGNLLAGRDVVMGGAGTTRSNTDPNNPQTNLTQSASVTNTSGNIQAGRDIEISTAALSNTLSAAAQVYQNYGKTAVAGCSGASLHYCDAFTDQQSGDASTITANRNLSFSVGTLVNTGSLITAGSQASISAASTVTNQDQTLNAYWHDAFYGGVIGGSKPPDNFGCGTAANCSALFGSAYHGGDSVQPPTPYKSLSGTIQAPSLSVTAGGQLQNSGNVLGQQVALTGATLVNGLTSPAVYTPQPTGSNQVISLGPVGTPVVASNAAIQAGSIVTIGSGLAGASGVAGGIAAGSSGSLGTAGSTSAGVTAPGNAAGTISAPALRLISPSMPVSPGVTVATGASATSGASNVSYLVNSPASLVIGNIGPSQLLANLPASLQPNTTQFYYDPFTENQLLQQAALAQTGQASFVSGLSYDNTKQSSVTDQEKQALYGNAIQYAEANNVALGTALTQDQIAALDKPMLWYVEETVPEPGCTATGTATCPTVDALMPQVYLPQNYAVVQHDGTISGQNVTLTASNGGSITNTGSITATDTLTVNAGSLTNQQRSTDIGTQSTYIPDLYELITTTGTVAQQGGFMSAGNYQLNVDAVNQIGGALQKLNADGTVDTAGTQQQLAALKAQLGSSFTQSTVQDNLHTSVTSLAESEGAFQTIGMALVVIAVSFMTAGAASAMMGPGLAGTVGGSMISAGAGGFVGSAVSQASTGQFSFNSAFEGGLIAAATAGLTNGITYTSGNGFDWQGLGGSVNNPNSIASLAGVKSVGGVLVPQAGAATATNLGQVALAMGAEATIQAGVQTAIGGGSFLTNFRNSAVSDVAAAGAYAIGNAFNGQSGFWTTSNPLYAAEHAALGCAASAAVGTGCTSGAIGGAAGALINPIIDANGNIPAPMLTAITTLVGGSIAGALGYNVQGAVTAAQNETLNNWLSHVYLLPGQQSEAEQEAAAASGCDSRNAADCASAATLMQTSSARDQALATACQSPGSLACAYQKSLAYLAGNTIQNSGGTTVAVETPQPTTSAPSQAAATLDNMLSSPLAAILGGASYALGGSTATAYYLSSLGVATEGIAAGAAGFGTSRTVGVVSEATNNPSALTAAELADGGTIINVDPADLRWTQTTAGGNGRADALRQSMAQNGYSGPPIDVVQTADGIVTVDHTRAAVALEQGITSIPATVHLPSDPLPADMAGRFGSATTWGDAAAYRAANQRPSLPPTGTTTPPKLPLPKIGG</sequence>
<dbReference type="NCBIfam" id="TIGR01731">
    <property type="entry name" value="fil_hemag_20aa"/>
    <property type="match status" value="8"/>
</dbReference>
<organism evidence="3 4">
    <name type="scientific">Paraburkholderia sediminicola</name>
    <dbReference type="NCBI Taxonomy" id="458836"/>
    <lineage>
        <taxon>Bacteria</taxon>
        <taxon>Pseudomonadati</taxon>
        <taxon>Pseudomonadota</taxon>
        <taxon>Betaproteobacteria</taxon>
        <taxon>Burkholderiales</taxon>
        <taxon>Burkholderiaceae</taxon>
        <taxon>Paraburkholderia</taxon>
    </lineage>
</organism>
<gene>
    <name evidence="3" type="ORF">LMG24238_06867</name>
</gene>
<feature type="region of interest" description="Disordered" evidence="1">
    <location>
        <begin position="2867"/>
        <end position="2893"/>
    </location>
</feature>
<dbReference type="SMART" id="SM00912">
    <property type="entry name" value="Haemagg_act"/>
    <property type="match status" value="1"/>
</dbReference>
<evidence type="ECO:0000313" key="4">
    <source>
        <dbReference type="Proteomes" id="UP000494255"/>
    </source>
</evidence>
<evidence type="ECO:0000259" key="2">
    <source>
        <dbReference type="SMART" id="SM00912"/>
    </source>
</evidence>
<dbReference type="EMBL" id="CADIKC010000015">
    <property type="protein sequence ID" value="CAB3742328.1"/>
    <property type="molecule type" value="Genomic_DNA"/>
</dbReference>
<dbReference type="Gene3D" id="2.160.20.10">
    <property type="entry name" value="Single-stranded right-handed beta-helix, Pectin lyase-like"/>
    <property type="match status" value="1"/>
</dbReference>
<dbReference type="InterPro" id="IPR011050">
    <property type="entry name" value="Pectin_lyase_fold/virulence"/>
</dbReference>
<dbReference type="SUPFAM" id="SSF51126">
    <property type="entry name" value="Pectin lyase-like"/>
    <property type="match status" value="1"/>
</dbReference>
<dbReference type="InterPro" id="IPR012334">
    <property type="entry name" value="Pectin_lyas_fold"/>
</dbReference>
<evidence type="ECO:0000313" key="3">
    <source>
        <dbReference type="EMBL" id="CAB3742328.1"/>
    </source>
</evidence>
<reference evidence="3 4" key="1">
    <citation type="submission" date="2020-04" db="EMBL/GenBank/DDBJ databases">
        <authorList>
            <person name="De Canck E."/>
        </authorList>
    </citation>
    <scope>NUCLEOTIDE SEQUENCE [LARGE SCALE GENOMIC DNA]</scope>
    <source>
        <strain evidence="3 4">LMG 24238</strain>
    </source>
</reference>
<feature type="region of interest" description="Disordered" evidence="1">
    <location>
        <begin position="1685"/>
        <end position="1705"/>
    </location>
</feature>
<proteinExistence type="predicted"/>
<feature type="compositionally biased region" description="Polar residues" evidence="1">
    <location>
        <begin position="1687"/>
        <end position="1705"/>
    </location>
</feature>
<protein>
    <recommendedName>
        <fullName evidence="2">Filamentous haemagglutinin FhaB/tRNA nuclease CdiA-like TPS domain-containing protein</fullName>
    </recommendedName>
</protein>
<dbReference type="Pfam" id="PF21726">
    <property type="entry name" value="DUF6862"/>
    <property type="match status" value="1"/>
</dbReference>
<dbReference type="InterPro" id="IPR008638">
    <property type="entry name" value="FhaB/CdiA-like_TPS"/>
</dbReference>
<dbReference type="InterPro" id="IPR049271">
    <property type="entry name" value="DUF6862"/>
</dbReference>
<name>A0A6J5CRX4_9BURK</name>
<dbReference type="Proteomes" id="UP000494255">
    <property type="component" value="Unassembled WGS sequence"/>
</dbReference>
<feature type="domain" description="Filamentous haemagglutinin FhaB/tRNA nuclease CdiA-like TPS" evidence="2">
    <location>
        <begin position="86"/>
        <end position="207"/>
    </location>
</feature>
<keyword evidence="4" id="KW-1185">Reference proteome</keyword>
<evidence type="ECO:0000256" key="1">
    <source>
        <dbReference type="SAM" id="MobiDB-lite"/>
    </source>
</evidence>
<dbReference type="Pfam" id="PF05860">
    <property type="entry name" value="TPS"/>
    <property type="match status" value="1"/>
</dbReference>